<dbReference type="NCBIfam" id="TIGR03604">
    <property type="entry name" value="TOMM_cyclo_SagD"/>
    <property type="match status" value="1"/>
</dbReference>
<dbReference type="PROSITE" id="PS51664">
    <property type="entry name" value="YCAO"/>
    <property type="match status" value="1"/>
</dbReference>
<dbReference type="PANTHER" id="PTHR37809:SF1">
    <property type="entry name" value="RIBOSOMAL PROTEIN S12 METHYLTHIOTRANSFERASE ACCESSORY FACTOR YCAO"/>
    <property type="match status" value="1"/>
</dbReference>
<dbReference type="STRING" id="1873524.HSR6_0696"/>
<proteinExistence type="predicted"/>
<feature type="domain" description="YcaO" evidence="1">
    <location>
        <begin position="232"/>
        <end position="566"/>
    </location>
</feature>
<dbReference type="RefSeq" id="WP_070364601.1">
    <property type="nucleotide sequence ID" value="NZ_CP016070.1"/>
</dbReference>
<dbReference type="Proteomes" id="UP000185608">
    <property type="component" value="Chromosome"/>
</dbReference>
<evidence type="ECO:0000313" key="3">
    <source>
        <dbReference type="Proteomes" id="UP000185608"/>
    </source>
</evidence>
<protein>
    <recommendedName>
        <fullName evidence="1">YcaO domain-containing protein</fullName>
    </recommendedName>
</protein>
<dbReference type="PANTHER" id="PTHR37809">
    <property type="entry name" value="RIBOSOMAL PROTEIN S12 METHYLTHIOTRANSFERASE ACCESSORY FACTOR YCAO"/>
    <property type="match status" value="1"/>
</dbReference>
<dbReference type="Pfam" id="PF02624">
    <property type="entry name" value="YcaO"/>
    <property type="match status" value="1"/>
</dbReference>
<dbReference type="PATRIC" id="fig|1855411.3.peg.670"/>
<evidence type="ECO:0000313" key="2">
    <source>
        <dbReference type="EMBL" id="AOW79862.1"/>
    </source>
</evidence>
<dbReference type="InterPro" id="IPR003776">
    <property type="entry name" value="YcaO-like_dom"/>
</dbReference>
<evidence type="ECO:0000259" key="1">
    <source>
        <dbReference type="PROSITE" id="PS51664"/>
    </source>
</evidence>
<dbReference type="InterPro" id="IPR027624">
    <property type="entry name" value="TOMM_cyclo_SagD"/>
</dbReference>
<dbReference type="Gene3D" id="3.30.1330.230">
    <property type="match status" value="1"/>
</dbReference>
<dbReference type="EMBL" id="CP016070">
    <property type="protein sequence ID" value="AOW79862.1"/>
    <property type="molecule type" value="Genomic_DNA"/>
</dbReference>
<sequence>MAVLLTGEGPAVEAAAAMLEDADVAVVRGSIDDLPGADLGIVVGLAGSEGFETVKEYAVDSETPWIGVEVGGIGGVPVEGLSAAITTFQPGYVCFECLKTRVAANDVPEAEEATADRSAVRLAGSFAGMQALQALSGSQVAGVVLEVPYAERSLLPVPGCEHAPERERELELDVVDRSLDESIEHAESAVDDRLGLVPWVGEHDSFPLPYYLASVTDTTGFSDGAAPDRAAGVAPTWDGAFMKALGESLERYSAAIYREREFTQEPVASIDGPAPESFVSVEHSPGADEEIPVVPGRDLLADRPVSLPADLVHFPPPENQLGQGITTGLGLGNGGVEAVQSGLYEVIERDATMLAWYSSFEPLGLQVTDPDFETMVRRARGEGLTVTPLLVTQDVDVPVVAVAVHREEFPRFALGSAADLDAEAAAVDALSEALQNWMELRGLGPEGAEDATGEIGDYARTPGEAASLLEPSETVPAETVGPDEELSGHNELDALLERVESAGLSVYAAPITPRDVDRLGFTAVRVLSPAAQPLFVEEPVFGDRAQTVPADLGFEPRLDRAFHPYP</sequence>
<organism evidence="2 3">
    <name type="scientific">Halodesulfurarchaeum formicicum</name>
    <dbReference type="NCBI Taxonomy" id="1873524"/>
    <lineage>
        <taxon>Archaea</taxon>
        <taxon>Methanobacteriati</taxon>
        <taxon>Methanobacteriota</taxon>
        <taxon>Stenosarchaea group</taxon>
        <taxon>Halobacteria</taxon>
        <taxon>Halobacteriales</taxon>
        <taxon>Halobacteriaceae</taxon>
        <taxon>Halodesulfurarchaeum</taxon>
    </lineage>
</organism>
<gene>
    <name evidence="2" type="ORF">HTSR_0670</name>
</gene>
<reference evidence="2 3" key="1">
    <citation type="submission" date="2016-06" db="EMBL/GenBank/DDBJ databases">
        <title>Discovery of anaerobic lithoheterotrophic haloarchaeon capable of sulfur respiration by hydrogen and formate.</title>
        <authorList>
            <person name="Sorokin D.Y."/>
            <person name="Kublanov I.V."/>
            <person name="Roman P."/>
            <person name="Sinninghe Damste J.S."/>
            <person name="Golyshin P.N."/>
            <person name="Rojo D."/>
            <person name="Ciordia S."/>
            <person name="Mena Md.C."/>
            <person name="Ferrer M."/>
            <person name="Smedile F."/>
            <person name="Messina E."/>
            <person name="La Cono V."/>
            <person name="Yakimov M.M."/>
        </authorList>
    </citation>
    <scope>NUCLEOTIDE SEQUENCE [LARGE SCALE GENOMIC DNA]</scope>
    <source>
        <strain evidence="2 3">HTSR1</strain>
    </source>
</reference>
<dbReference type="Gene3D" id="3.40.50.720">
    <property type="entry name" value="NAD(P)-binding Rossmann-like Domain"/>
    <property type="match status" value="1"/>
</dbReference>
<dbReference type="KEGG" id="halh:HTSR_0670"/>
<name>A0A1D8S3C1_9EURY</name>
<dbReference type="AlphaFoldDB" id="A0A1D8S3C1"/>
<dbReference type="GeneID" id="29828683"/>
<accession>A0A1D8S3C1</accession>